<dbReference type="Gene3D" id="3.30.450.20">
    <property type="entry name" value="PAS domain"/>
    <property type="match status" value="1"/>
</dbReference>
<dbReference type="PROSITE" id="PS50043">
    <property type="entry name" value="HTH_LUXR_2"/>
    <property type="match status" value="1"/>
</dbReference>
<dbReference type="InterPro" id="IPR036388">
    <property type="entry name" value="WH-like_DNA-bd_sf"/>
</dbReference>
<feature type="compositionally biased region" description="Basic and acidic residues" evidence="4">
    <location>
        <begin position="1"/>
        <end position="10"/>
    </location>
</feature>
<dbReference type="CDD" id="cd06170">
    <property type="entry name" value="LuxR_C_like"/>
    <property type="match status" value="1"/>
</dbReference>
<dbReference type="InterPro" id="IPR013656">
    <property type="entry name" value="PAS_4"/>
</dbReference>
<evidence type="ECO:0000256" key="3">
    <source>
        <dbReference type="ARBA" id="ARBA00023163"/>
    </source>
</evidence>
<organism evidence="6 7">
    <name type="scientific">Neorhodopirellula pilleata</name>
    <dbReference type="NCBI Taxonomy" id="2714738"/>
    <lineage>
        <taxon>Bacteria</taxon>
        <taxon>Pseudomonadati</taxon>
        <taxon>Planctomycetota</taxon>
        <taxon>Planctomycetia</taxon>
        <taxon>Pirellulales</taxon>
        <taxon>Pirellulaceae</taxon>
        <taxon>Neorhodopirellula</taxon>
    </lineage>
</organism>
<gene>
    <name evidence="6" type="primary">nreC_2</name>
    <name evidence="6" type="ORF">Pla100_45800</name>
</gene>
<dbReference type="GO" id="GO:0003677">
    <property type="term" value="F:DNA binding"/>
    <property type="evidence" value="ECO:0007669"/>
    <property type="project" value="UniProtKB-KW"/>
</dbReference>
<keyword evidence="1" id="KW-0805">Transcription regulation</keyword>
<dbReference type="Proteomes" id="UP000316213">
    <property type="component" value="Unassembled WGS sequence"/>
</dbReference>
<dbReference type="SMART" id="SM00421">
    <property type="entry name" value="HTH_LUXR"/>
    <property type="match status" value="1"/>
</dbReference>
<dbReference type="EMBL" id="SJPM01000011">
    <property type="protein sequence ID" value="TWT92562.1"/>
    <property type="molecule type" value="Genomic_DNA"/>
</dbReference>
<dbReference type="Gene3D" id="1.10.10.10">
    <property type="entry name" value="Winged helix-like DNA-binding domain superfamily/Winged helix DNA-binding domain"/>
    <property type="match status" value="1"/>
</dbReference>
<dbReference type="InterPro" id="IPR000014">
    <property type="entry name" value="PAS"/>
</dbReference>
<dbReference type="PANTHER" id="PTHR44688">
    <property type="entry name" value="DNA-BINDING TRANSCRIPTIONAL ACTIVATOR DEVR_DOSR"/>
    <property type="match status" value="1"/>
</dbReference>
<dbReference type="AlphaFoldDB" id="A0A5C5ZY23"/>
<reference evidence="6 7" key="1">
    <citation type="submission" date="2019-02" db="EMBL/GenBank/DDBJ databases">
        <title>Deep-cultivation of Planctomycetes and their phenomic and genomic characterization uncovers novel biology.</title>
        <authorList>
            <person name="Wiegand S."/>
            <person name="Jogler M."/>
            <person name="Boedeker C."/>
            <person name="Pinto D."/>
            <person name="Vollmers J."/>
            <person name="Rivas-Marin E."/>
            <person name="Kohn T."/>
            <person name="Peeters S.H."/>
            <person name="Heuer A."/>
            <person name="Rast P."/>
            <person name="Oberbeckmann S."/>
            <person name="Bunk B."/>
            <person name="Jeske O."/>
            <person name="Meyerdierks A."/>
            <person name="Storesund J.E."/>
            <person name="Kallscheuer N."/>
            <person name="Luecker S."/>
            <person name="Lage O.M."/>
            <person name="Pohl T."/>
            <person name="Merkel B.J."/>
            <person name="Hornburger P."/>
            <person name="Mueller R.-W."/>
            <person name="Bruemmer F."/>
            <person name="Labrenz M."/>
            <person name="Spormann A.M."/>
            <person name="Op Den Camp H."/>
            <person name="Overmann J."/>
            <person name="Amann R."/>
            <person name="Jetten M.S.M."/>
            <person name="Mascher T."/>
            <person name="Medema M.H."/>
            <person name="Devos D.P."/>
            <person name="Kaster A.-K."/>
            <person name="Ovreas L."/>
            <person name="Rohde M."/>
            <person name="Galperin M.Y."/>
            <person name="Jogler C."/>
        </authorList>
    </citation>
    <scope>NUCLEOTIDE SEQUENCE [LARGE SCALE GENOMIC DNA]</scope>
    <source>
        <strain evidence="6 7">Pla100</strain>
    </source>
</reference>
<feature type="region of interest" description="Disordered" evidence="4">
    <location>
        <begin position="1"/>
        <end position="28"/>
    </location>
</feature>
<dbReference type="PANTHER" id="PTHR44688:SF16">
    <property type="entry name" value="DNA-BINDING TRANSCRIPTIONAL ACTIVATOR DEVR_DOSR"/>
    <property type="match status" value="1"/>
</dbReference>
<keyword evidence="3" id="KW-0804">Transcription</keyword>
<dbReference type="Pfam" id="PF00196">
    <property type="entry name" value="GerE"/>
    <property type="match status" value="1"/>
</dbReference>
<dbReference type="RefSeq" id="WP_146580205.1">
    <property type="nucleotide sequence ID" value="NZ_SJPM01000011.1"/>
</dbReference>
<comment type="caution">
    <text evidence="6">The sequence shown here is derived from an EMBL/GenBank/DDBJ whole genome shotgun (WGS) entry which is preliminary data.</text>
</comment>
<dbReference type="InterPro" id="IPR000792">
    <property type="entry name" value="Tscrpt_reg_LuxR_C"/>
</dbReference>
<dbReference type="SUPFAM" id="SSF46894">
    <property type="entry name" value="C-terminal effector domain of the bipartite response regulators"/>
    <property type="match status" value="1"/>
</dbReference>
<evidence type="ECO:0000256" key="1">
    <source>
        <dbReference type="ARBA" id="ARBA00023015"/>
    </source>
</evidence>
<dbReference type="OrthoDB" id="274716at2"/>
<evidence type="ECO:0000256" key="2">
    <source>
        <dbReference type="ARBA" id="ARBA00023125"/>
    </source>
</evidence>
<feature type="compositionally biased region" description="Basic and acidic residues" evidence="4">
    <location>
        <begin position="17"/>
        <end position="28"/>
    </location>
</feature>
<evidence type="ECO:0000313" key="6">
    <source>
        <dbReference type="EMBL" id="TWT92562.1"/>
    </source>
</evidence>
<proteinExistence type="predicted"/>
<feature type="domain" description="HTH luxR-type" evidence="5">
    <location>
        <begin position="161"/>
        <end position="226"/>
    </location>
</feature>
<dbReference type="SUPFAM" id="SSF55785">
    <property type="entry name" value="PYP-like sensor domain (PAS domain)"/>
    <property type="match status" value="1"/>
</dbReference>
<dbReference type="CDD" id="cd00130">
    <property type="entry name" value="PAS"/>
    <property type="match status" value="1"/>
</dbReference>
<dbReference type="InterPro" id="IPR035965">
    <property type="entry name" value="PAS-like_dom_sf"/>
</dbReference>
<keyword evidence="2" id="KW-0238">DNA-binding</keyword>
<protein>
    <submittedName>
        <fullName evidence="6">Oxygen regulatory protein NreC</fullName>
    </submittedName>
</protein>
<dbReference type="Pfam" id="PF08448">
    <property type="entry name" value="PAS_4"/>
    <property type="match status" value="1"/>
</dbReference>
<evidence type="ECO:0000259" key="5">
    <source>
        <dbReference type="PROSITE" id="PS50043"/>
    </source>
</evidence>
<dbReference type="PRINTS" id="PR00038">
    <property type="entry name" value="HTHLUXR"/>
</dbReference>
<evidence type="ECO:0000313" key="7">
    <source>
        <dbReference type="Proteomes" id="UP000316213"/>
    </source>
</evidence>
<evidence type="ECO:0000256" key="4">
    <source>
        <dbReference type="SAM" id="MobiDB-lite"/>
    </source>
</evidence>
<name>A0A5C5ZY23_9BACT</name>
<dbReference type="InterPro" id="IPR016032">
    <property type="entry name" value="Sig_transdc_resp-reg_C-effctor"/>
</dbReference>
<sequence length="242" mass="27289">MNAENEKRESSALPRSRPSDVHRQDEPHFDPASIWSAISKTPGVGISIMDSDGGLLFINDTSKVLFFDRDQVDYQGKTIRDFHPPEYVQERLELIARVLESQRPVVIGHIYHGRKIESTVWPLRDSTPPFNRVIVVTHLESGDSPWRPAAGCETYKTQFIDLGPLNVLTKRELEVLALLGHGMSVPKAAAILHRSPKTIERHKESIGQKLQMRGQAELVALVTSMGLDLSDTHLRRFSDRPE</sequence>
<keyword evidence="7" id="KW-1185">Reference proteome</keyword>
<dbReference type="GO" id="GO:0006355">
    <property type="term" value="P:regulation of DNA-templated transcription"/>
    <property type="evidence" value="ECO:0007669"/>
    <property type="project" value="InterPro"/>
</dbReference>
<accession>A0A5C5ZY23</accession>
<dbReference type="SMART" id="SM00091">
    <property type="entry name" value="PAS"/>
    <property type="match status" value="1"/>
</dbReference>